<organism evidence="1 2">
    <name type="scientific">Cetraspora pellucida</name>
    <dbReference type="NCBI Taxonomy" id="1433469"/>
    <lineage>
        <taxon>Eukaryota</taxon>
        <taxon>Fungi</taxon>
        <taxon>Fungi incertae sedis</taxon>
        <taxon>Mucoromycota</taxon>
        <taxon>Glomeromycotina</taxon>
        <taxon>Glomeromycetes</taxon>
        <taxon>Diversisporales</taxon>
        <taxon>Gigasporaceae</taxon>
        <taxon>Cetraspora</taxon>
    </lineage>
</organism>
<dbReference type="Proteomes" id="UP000789366">
    <property type="component" value="Unassembled WGS sequence"/>
</dbReference>
<sequence>MSRLKKSSRTDDDHIPGNQEGALKYPLNFPDSLIFSQETGADTKKIIGINIKEIIVVNQEIGERNHAEQNPKKIVKKGPIGSDHKAHFEAFNHQQILKIINNLKSDLKSTEYYWCWIDEFVPGHKFLETISQVKSGLEEMRNRN</sequence>
<reference evidence="1" key="1">
    <citation type="submission" date="2021-06" db="EMBL/GenBank/DDBJ databases">
        <authorList>
            <person name="Kallberg Y."/>
            <person name="Tangrot J."/>
            <person name="Rosling A."/>
        </authorList>
    </citation>
    <scope>NUCLEOTIDE SEQUENCE</scope>
    <source>
        <strain evidence="1">28 12/20/2015</strain>
    </source>
</reference>
<evidence type="ECO:0000313" key="1">
    <source>
        <dbReference type="EMBL" id="CAG8694998.1"/>
    </source>
</evidence>
<accession>A0ACA9P6Q8</accession>
<name>A0ACA9P6Q8_9GLOM</name>
<comment type="caution">
    <text evidence="1">The sequence shown here is derived from an EMBL/GenBank/DDBJ whole genome shotgun (WGS) entry which is preliminary data.</text>
</comment>
<proteinExistence type="predicted"/>
<protein>
    <submittedName>
        <fullName evidence="1">18036_t:CDS:1</fullName>
    </submittedName>
</protein>
<gene>
    <name evidence="1" type="ORF">SPELUC_LOCUS10963</name>
</gene>
<evidence type="ECO:0000313" key="2">
    <source>
        <dbReference type="Proteomes" id="UP000789366"/>
    </source>
</evidence>
<keyword evidence="2" id="KW-1185">Reference proteome</keyword>
<dbReference type="EMBL" id="CAJVPW010021831">
    <property type="protein sequence ID" value="CAG8694998.1"/>
    <property type="molecule type" value="Genomic_DNA"/>
</dbReference>